<sequence>MNAEEVELLSDSKYRNYVAAVDKALKNFEYSSEWADLISALGKLNKVLQNNAKYQVVPKKLTIGKRLAQCLHPALPSGVHRKALETYEIIFKIIGPKRLAKDLFLYSSGLFPLLSNAAMSVKPVLLGLYETYYLPLGKTLKPGLQGLLTGVLPGLEEGSEYYDRTNTLLEKVASAVEQSAFYSALWGSILTSPAVRLPGVSFVLLHLNRKLSMEDQLYVMGSDIELMVEAVSTSVQDSSVLVQRSTLDLILFCFPFHMSQATRPDMIRILSAALHVVLRRDMSLNRRLYAWLLGPRSTRQSNPEEHASHYFNTFSKDMLVQAMVGILQGKARGGEEESILMHDLKPFRILISLLDKPELGPAILEDVLIEVFRTLHTQCRTELDLQNQSPFSKDHTHLSSKLRENKKTAELIKTANLLFNSFEPYYMWDYIARWFEECCSTYTYIPQLSIFFNFLQPPLVSPLALPSGPQAQGLSNSTGNSSNSVKDKSRDTEDKRVRKMFENVPCGEVFEDGENPPSSRSSESGFTDFVQYQGDGPEETERTPHPHPTLKTGRRSSGPCQAKPLDKPVMQCCLEHFQQFLSRLITLYIIPGQVDKADGQRGEIMHLGLPVSEGSQHSDHVESCTGSVMLQRECVAAFTAACQLFLECSSFPVYIAEGNLKSSPTQEEQFDNEQVRLPVWLQTLMDACCLANDFSLQGVAISLLMDLVGLTQSVAMVTAESVASGGGSESTQPMSPSQGRVAVVIRPPLTQGILKYIADKTDFFKSVALILWDQLNEGTPQHHQRSVELFYQLHNLVPSSSICEDVISQQLMHRDKRIRLEAHVKFSVLWHLTRDLNITKSSPFSRTFDRSLFIMLDSLSYWDPCTSAVGRAWLNQVLQRHDIARVLEPLLLLLLHPKTHRVSIQRVQAQRHWAQVFPEPPEQEQSDQIQGERVGQEDLRGLVIGDMEPFCLTVNPLSDSLSILSLSSENLQLAGEYQPADQQVEAQSSGSSGSHSSTVENGSFEEPEGVNSTANGSDQQPDSDSTSSDTSTGPRLDCCPPHGPNRQTLPEMLAGGTLEFLSVTTADFSAEEQHKEGITRHSSSPSIVTLPDSSDPATPDHNLQVDDPQARKRSHSSTQLSLKGKIMERLADKSPGAKPKIKKTKRKDEERQKKAANQADKLRPPSIFFGDSLDLENWYSCGEGEVSEIESDTGSPSGRRSSTAPPRFNIHPLYQHVLLYLQLYDSSRTLHSLSAIAAMLRAAPSGFVSAISTTSINNTYTPQLSLLQNLLARHRVSVMGKDFYCPIPQDSHSHSFRSAMYLEIIISLCLYFLRSYYSAHVSAGPQDLAGNRAMQLTSVEVLTLLFSELAKVTGGSAKGFASFISDVLSKCKVQKVVLHCLLSSIFSAQKWHEQRVAGVNVNTVEEGLSEDSVINLSEDQIDSCSAVQSQLLRLLQSLVVLEHRVLVPILGGEVEHVNPQQPMTSLQYLHGQPITAQGMFLCAVIRALHQHHACKMHPQWIGLITATLPYMGRVLRRVVASVTLQLCRNLDNLLQQYRYETGLSDTRPQWMALCIPPDLILTVLEGVTAIIHYCLLDPTSQYHQLQVSVDQKHLAEARSGILSILHTIMSSVTLLWSVLHQADNSDKPAAASAASTSNINLGSTKNLRQQILELLGPISMNHGAHFMAAIAYVWNERKQVKTPVRNKVIPVASEEQLLLVELVRSVSAMRTETVMQTVKEVLKQPPAIARDKKHLSLEVCMLQFFYAYVQRIPVSSLVDSWPSLLALLKDSVQLGLPAPGQFLILGVLNEFILKNPNLESKKDQRELQDVTHKVVEAIGTIAGSSLEQTTWLRRNLEVKASPQIVVDGTNLEADVEDLMLTVMEASSFTPSVYSVHALTLLAEVLAHLLDMVFYSDEKEKVIPLLVNIMHYVVPYLRNHSAHNAPSYRACIQLLSSLSGYQYTRRAWKKEAFDLFMDHTFFQMDSSCVSHWRAIIDHLMTHDKTTFRDLMTRVAVAQSSSLSLFTNRDAELEQRAMLLKRLAFTIYSSEVDQYQKYLPDIQERLVESLRLPQVPILHAQVFLFFRVLLLRMSPQHLTSLWPTMITELVSTDCLSLAYSTFIRSGNGFSTSYNSQRWLNLYLSACKLLDLALALPPESLPQFQMYRWAFIPEASDDSGLEVRRQGTHQREFKPYVVRLVKLLRKRAKKNPEEDCSTRTLSWEPGHLMLTLYVIRSMEQLLPFFNLLSQVFNSKASSRSGPAYTHNPTDSSFPGHKEGHKLESQKVFWSRARQNIEEMVEKDFLEGLIKT</sequence>
<dbReference type="Ensembl" id="ENSSPAT00000026860.1">
    <property type="protein sequence ID" value="ENSSPAP00000026428.1"/>
    <property type="gene ID" value="ENSSPAG00000019824.1"/>
</dbReference>
<feature type="compositionally biased region" description="Basic and acidic residues" evidence="7">
    <location>
        <begin position="485"/>
        <end position="501"/>
    </location>
</feature>
<keyword evidence="4" id="KW-0333">Golgi apparatus</keyword>
<dbReference type="GO" id="GO:0005768">
    <property type="term" value="C:endosome"/>
    <property type="evidence" value="ECO:0007669"/>
    <property type="project" value="TreeGrafter"/>
</dbReference>
<accession>A0A3B5AYJ3</accession>
<feature type="compositionally biased region" description="Low complexity" evidence="7">
    <location>
        <begin position="1016"/>
        <end position="1034"/>
    </location>
</feature>
<feature type="compositionally biased region" description="Polar residues" evidence="7">
    <location>
        <begin position="2235"/>
        <end position="2249"/>
    </location>
</feature>
<feature type="region of interest" description="Disordered" evidence="7">
    <location>
        <begin position="466"/>
        <end position="561"/>
    </location>
</feature>
<feature type="region of interest" description="Disordered" evidence="7">
    <location>
        <begin position="1186"/>
        <end position="1206"/>
    </location>
</feature>
<evidence type="ECO:0000259" key="8">
    <source>
        <dbReference type="Pfam" id="PF04118"/>
    </source>
</evidence>
<keyword evidence="2" id="KW-0813">Transport</keyword>
<feature type="region of interest" description="Disordered" evidence="7">
    <location>
        <begin position="2235"/>
        <end position="2256"/>
    </location>
</feature>
<dbReference type="GeneTree" id="ENSGT00390000016421"/>
<dbReference type="InterPro" id="IPR056459">
    <property type="entry name" value="TPR_DOP1"/>
</dbReference>
<evidence type="ECO:0000259" key="9">
    <source>
        <dbReference type="Pfam" id="PF24597"/>
    </source>
</evidence>
<dbReference type="Pfam" id="PF04118">
    <property type="entry name" value="Dopey_N"/>
    <property type="match status" value="1"/>
</dbReference>
<gene>
    <name evidence="12" type="primary">DOP1A</name>
</gene>
<feature type="compositionally biased region" description="Low complexity" evidence="7">
    <location>
        <begin position="988"/>
        <end position="997"/>
    </location>
</feature>
<feature type="region of interest" description="Disordered" evidence="7">
    <location>
        <begin position="1070"/>
        <end position="1165"/>
    </location>
</feature>
<evidence type="ECO:0000256" key="5">
    <source>
        <dbReference type="ARBA" id="ARBA00023136"/>
    </source>
</evidence>
<evidence type="ECO:0000313" key="12">
    <source>
        <dbReference type="Ensembl" id="ENSSPAP00000026428.1"/>
    </source>
</evidence>
<keyword evidence="3" id="KW-0653">Protein transport</keyword>
<feature type="compositionally biased region" description="Polar residues" evidence="7">
    <location>
        <begin position="1080"/>
        <end position="1096"/>
    </location>
</feature>
<dbReference type="Pfam" id="PF24601">
    <property type="entry name" value="TPR_DOP1"/>
    <property type="match status" value="1"/>
</dbReference>
<dbReference type="GO" id="GO:0006895">
    <property type="term" value="P:Golgi to endosome transport"/>
    <property type="evidence" value="ECO:0007669"/>
    <property type="project" value="InterPro"/>
</dbReference>
<evidence type="ECO:0000259" key="11">
    <source>
        <dbReference type="Pfam" id="PF24601"/>
    </source>
</evidence>
<evidence type="ECO:0000259" key="10">
    <source>
        <dbReference type="Pfam" id="PF24598"/>
    </source>
</evidence>
<keyword evidence="5" id="KW-0472">Membrane</keyword>
<dbReference type="GO" id="GO:0000139">
    <property type="term" value="C:Golgi membrane"/>
    <property type="evidence" value="ECO:0007669"/>
    <property type="project" value="UniProtKB-SubCell"/>
</dbReference>
<organism evidence="12">
    <name type="scientific">Stegastes partitus</name>
    <name type="common">bicolor damselfish</name>
    <dbReference type="NCBI Taxonomy" id="144197"/>
    <lineage>
        <taxon>Eukaryota</taxon>
        <taxon>Metazoa</taxon>
        <taxon>Chordata</taxon>
        <taxon>Craniata</taxon>
        <taxon>Vertebrata</taxon>
        <taxon>Euteleostomi</taxon>
        <taxon>Actinopterygii</taxon>
        <taxon>Neopterygii</taxon>
        <taxon>Teleostei</taxon>
        <taxon>Neoteleostei</taxon>
        <taxon>Acanthomorphata</taxon>
        <taxon>Ovalentaria</taxon>
        <taxon>Pomacentridae</taxon>
        <taxon>Stegastes</taxon>
    </lineage>
</organism>
<comment type="subcellular location">
    <subcellularLocation>
        <location evidence="1">Golgi apparatus membrane</location>
        <topology evidence="1">Peripheral membrane protein</topology>
    </subcellularLocation>
</comment>
<feature type="domain" description="DOP1 N-terminal" evidence="8">
    <location>
        <begin position="11"/>
        <end position="296"/>
    </location>
</feature>
<feature type="domain" description="DOP1-like C-terminal" evidence="10">
    <location>
        <begin position="1744"/>
        <end position="2226"/>
    </location>
</feature>
<evidence type="ECO:0000256" key="2">
    <source>
        <dbReference type="ARBA" id="ARBA00022448"/>
    </source>
</evidence>
<evidence type="ECO:0000256" key="3">
    <source>
        <dbReference type="ARBA" id="ARBA00022927"/>
    </source>
</evidence>
<evidence type="ECO:0000256" key="6">
    <source>
        <dbReference type="ARBA" id="ARBA00046326"/>
    </source>
</evidence>
<evidence type="ECO:0000256" key="1">
    <source>
        <dbReference type="ARBA" id="ARBA00004395"/>
    </source>
</evidence>
<evidence type="ECO:0000256" key="7">
    <source>
        <dbReference type="SAM" id="MobiDB-lite"/>
    </source>
</evidence>
<evidence type="ECO:0000256" key="4">
    <source>
        <dbReference type="ARBA" id="ARBA00023034"/>
    </source>
</evidence>
<dbReference type="PANTHER" id="PTHR14042">
    <property type="entry name" value="DOPEY-RELATED"/>
    <property type="match status" value="1"/>
</dbReference>
<feature type="domain" description="DOP1-like middle TPR" evidence="9">
    <location>
        <begin position="310"/>
        <end position="437"/>
    </location>
</feature>
<name>A0A3B5AYJ3_9TELE</name>
<feature type="domain" description="DOP1-like TPR" evidence="11">
    <location>
        <begin position="1211"/>
        <end position="1577"/>
    </location>
</feature>
<dbReference type="Pfam" id="PF24598">
    <property type="entry name" value="DOP1_C"/>
    <property type="match status" value="1"/>
</dbReference>
<dbReference type="InterPro" id="IPR056458">
    <property type="entry name" value="TPR_DOP1_M"/>
</dbReference>
<dbReference type="GO" id="GO:0005829">
    <property type="term" value="C:cytosol"/>
    <property type="evidence" value="ECO:0007669"/>
    <property type="project" value="GOC"/>
</dbReference>
<dbReference type="InterPro" id="IPR040314">
    <property type="entry name" value="DOP1"/>
</dbReference>
<proteinExistence type="inferred from homology"/>
<comment type="similarity">
    <text evidence="6">Belongs to the DOP1 family.</text>
</comment>
<dbReference type="PANTHER" id="PTHR14042:SF22">
    <property type="entry name" value="PROTEIN DOPEY-1"/>
    <property type="match status" value="1"/>
</dbReference>
<feature type="compositionally biased region" description="Polar residues" evidence="7">
    <location>
        <begin position="516"/>
        <end position="525"/>
    </location>
</feature>
<feature type="compositionally biased region" description="Low complexity" evidence="7">
    <location>
        <begin position="475"/>
        <end position="484"/>
    </location>
</feature>
<dbReference type="Pfam" id="PF24597">
    <property type="entry name" value="TPR_DOP1_M"/>
    <property type="match status" value="1"/>
</dbReference>
<dbReference type="InterPro" id="IPR056457">
    <property type="entry name" value="DOP1_C"/>
</dbReference>
<dbReference type="InterPro" id="IPR007249">
    <property type="entry name" value="DOP1_N"/>
</dbReference>
<feature type="region of interest" description="Disordered" evidence="7">
    <location>
        <begin position="976"/>
        <end position="1050"/>
    </location>
</feature>
<feature type="compositionally biased region" description="Polar residues" evidence="7">
    <location>
        <begin position="1192"/>
        <end position="1204"/>
    </location>
</feature>
<dbReference type="GO" id="GO:0015031">
    <property type="term" value="P:protein transport"/>
    <property type="evidence" value="ECO:0007669"/>
    <property type="project" value="UniProtKB-KW"/>
</dbReference>
<reference evidence="12" key="1">
    <citation type="submission" date="2023-09" db="UniProtKB">
        <authorList>
            <consortium name="Ensembl"/>
        </authorList>
    </citation>
    <scope>IDENTIFICATION</scope>
</reference>
<dbReference type="GO" id="GO:0005802">
    <property type="term" value="C:trans-Golgi network"/>
    <property type="evidence" value="ECO:0007669"/>
    <property type="project" value="TreeGrafter"/>
</dbReference>
<protein>
    <submittedName>
        <fullName evidence="12">DOP1 leucine zipper like protein A</fullName>
    </submittedName>
</protein>